<feature type="binding site" evidence="5">
    <location>
        <position position="139"/>
    </location>
    <ligand>
        <name>S-adenosyl-L-methionine</name>
        <dbReference type="ChEBI" id="CHEBI:59789"/>
    </ligand>
</feature>
<comment type="caution">
    <text evidence="5">Lacks conserved residue(s) required for the propagation of feature annotation.</text>
</comment>
<evidence type="ECO:0000313" key="8">
    <source>
        <dbReference type="EMBL" id="SDZ22430.1"/>
    </source>
</evidence>
<dbReference type="InterPro" id="IPR050320">
    <property type="entry name" value="N5-glutamine_MTase"/>
</dbReference>
<keyword evidence="1 5" id="KW-0489">Methyltransferase</keyword>
<dbReference type="Pfam" id="PF05175">
    <property type="entry name" value="MTS"/>
    <property type="match status" value="1"/>
</dbReference>
<evidence type="ECO:0000259" key="7">
    <source>
        <dbReference type="Pfam" id="PF17827"/>
    </source>
</evidence>
<evidence type="ECO:0000256" key="3">
    <source>
        <dbReference type="ARBA" id="ARBA00022691"/>
    </source>
</evidence>
<feature type="domain" description="Release factor glutamine methyltransferase N-terminal" evidence="7">
    <location>
        <begin position="5"/>
        <end position="71"/>
    </location>
</feature>
<dbReference type="Pfam" id="PF17827">
    <property type="entry name" value="PrmC_N"/>
    <property type="match status" value="1"/>
</dbReference>
<keyword evidence="2 5" id="KW-0808">Transferase</keyword>
<dbReference type="GO" id="GO:0032259">
    <property type="term" value="P:methylation"/>
    <property type="evidence" value="ECO:0007669"/>
    <property type="project" value="UniProtKB-KW"/>
</dbReference>
<dbReference type="EMBL" id="FNQB01000002">
    <property type="protein sequence ID" value="SDZ22430.1"/>
    <property type="molecule type" value="Genomic_DNA"/>
</dbReference>
<dbReference type="InterPro" id="IPR002052">
    <property type="entry name" value="DNA_methylase_N6_adenine_CS"/>
</dbReference>
<dbReference type="PROSITE" id="PS00092">
    <property type="entry name" value="N6_MTASE"/>
    <property type="match status" value="1"/>
</dbReference>
<evidence type="ECO:0000256" key="1">
    <source>
        <dbReference type="ARBA" id="ARBA00022603"/>
    </source>
</evidence>
<organism evidence="8 9">
    <name type="scientific">Asanoa ishikariensis</name>
    <dbReference type="NCBI Taxonomy" id="137265"/>
    <lineage>
        <taxon>Bacteria</taxon>
        <taxon>Bacillati</taxon>
        <taxon>Actinomycetota</taxon>
        <taxon>Actinomycetes</taxon>
        <taxon>Micromonosporales</taxon>
        <taxon>Micromonosporaceae</taxon>
        <taxon>Asanoa</taxon>
    </lineage>
</organism>
<dbReference type="CDD" id="cd02440">
    <property type="entry name" value="AdoMet_MTases"/>
    <property type="match status" value="1"/>
</dbReference>
<dbReference type="Proteomes" id="UP000199632">
    <property type="component" value="Unassembled WGS sequence"/>
</dbReference>
<comment type="catalytic activity">
    <reaction evidence="4 5">
        <text>L-glutaminyl-[peptide chain release factor] + S-adenosyl-L-methionine = N(5)-methyl-L-glutaminyl-[peptide chain release factor] + S-adenosyl-L-homocysteine + H(+)</text>
        <dbReference type="Rhea" id="RHEA:42896"/>
        <dbReference type="Rhea" id="RHEA-COMP:10271"/>
        <dbReference type="Rhea" id="RHEA-COMP:10272"/>
        <dbReference type="ChEBI" id="CHEBI:15378"/>
        <dbReference type="ChEBI" id="CHEBI:30011"/>
        <dbReference type="ChEBI" id="CHEBI:57856"/>
        <dbReference type="ChEBI" id="CHEBI:59789"/>
        <dbReference type="ChEBI" id="CHEBI:61891"/>
        <dbReference type="EC" id="2.1.1.297"/>
    </reaction>
</comment>
<feature type="binding site" evidence="5">
    <location>
        <begin position="185"/>
        <end position="188"/>
    </location>
    <ligand>
        <name>substrate</name>
    </ligand>
</feature>
<sequence>MAPMIADATGRLVSAGVESPRNDAELLAAFVLGVSRGRLPMVDRFTAEQADAYRRLVQRRVDREPLQYVMGTAAFRYLELEVGPGAFVPRPETELLAGWGIDVARALPAPVVVDLCAGPGPIALSVATEVPTATVYAVEKSPAALEWLRRNAAGLAPDTHVVSGDVADPELLGDLRGRVDVLLSNPPYVPAGTPVPPEVGRYDPETAVFGGTDGLDVVHPVIARAAELLRPGGALAIEHDEEHAEALPELLRADGRFDRIDRHVDLTGRPRFTTARRNQAASAWQTGSP</sequence>
<keyword evidence="9" id="KW-1185">Reference proteome</keyword>
<dbReference type="SUPFAM" id="SSF53335">
    <property type="entry name" value="S-adenosyl-L-methionine-dependent methyltransferases"/>
    <property type="match status" value="1"/>
</dbReference>
<evidence type="ECO:0000259" key="6">
    <source>
        <dbReference type="Pfam" id="PF05175"/>
    </source>
</evidence>
<evidence type="ECO:0000256" key="4">
    <source>
        <dbReference type="ARBA" id="ARBA00048391"/>
    </source>
</evidence>
<comment type="similarity">
    <text evidence="5">Belongs to the protein N5-glutamine methyltransferase family. PrmC subfamily.</text>
</comment>
<dbReference type="GO" id="GO:0003676">
    <property type="term" value="F:nucleic acid binding"/>
    <property type="evidence" value="ECO:0007669"/>
    <property type="project" value="InterPro"/>
</dbReference>
<proteinExistence type="inferred from homology"/>
<evidence type="ECO:0000256" key="2">
    <source>
        <dbReference type="ARBA" id="ARBA00022679"/>
    </source>
</evidence>
<dbReference type="STRING" id="137265.SAMN05421684_3635"/>
<dbReference type="HAMAP" id="MF_02126">
    <property type="entry name" value="RF_methyltr_PrmC"/>
    <property type="match status" value="1"/>
</dbReference>
<dbReference type="GO" id="GO:0102559">
    <property type="term" value="F:peptide chain release factor N(5)-glutamine methyltransferase activity"/>
    <property type="evidence" value="ECO:0007669"/>
    <property type="project" value="UniProtKB-EC"/>
</dbReference>
<dbReference type="Gene3D" id="1.10.8.10">
    <property type="entry name" value="DNA helicase RuvA subunit, C-terminal domain"/>
    <property type="match status" value="1"/>
</dbReference>
<protein>
    <recommendedName>
        <fullName evidence="5">Release factor glutamine methyltransferase</fullName>
        <shortName evidence="5">RF MTase</shortName>
        <ecNumber evidence="5">2.1.1.297</ecNumber>
    </recommendedName>
    <alternativeName>
        <fullName evidence="5">N5-glutamine methyltransferase PrmC</fullName>
    </alternativeName>
    <alternativeName>
        <fullName evidence="5">Protein-(glutamine-N5) MTase PrmC</fullName>
    </alternativeName>
    <alternativeName>
        <fullName evidence="5">Protein-glutamine N-methyltransferase PrmC</fullName>
    </alternativeName>
</protein>
<dbReference type="InterPro" id="IPR019874">
    <property type="entry name" value="RF_methyltr_PrmC"/>
</dbReference>
<dbReference type="EC" id="2.1.1.297" evidence="5"/>
<dbReference type="NCBIfam" id="TIGR00536">
    <property type="entry name" value="hemK_fam"/>
    <property type="match status" value="1"/>
</dbReference>
<gene>
    <name evidence="5" type="primary">prmC</name>
    <name evidence="8" type="ORF">SAMN05421684_3635</name>
</gene>
<dbReference type="NCBIfam" id="TIGR03534">
    <property type="entry name" value="RF_mod_PrmC"/>
    <property type="match status" value="1"/>
</dbReference>
<keyword evidence="3 5" id="KW-0949">S-adenosyl-L-methionine</keyword>
<dbReference type="AlphaFoldDB" id="A0A1H3R9W4"/>
<dbReference type="InterPro" id="IPR040758">
    <property type="entry name" value="PrmC_N"/>
</dbReference>
<dbReference type="PANTHER" id="PTHR18895">
    <property type="entry name" value="HEMK METHYLTRANSFERASE"/>
    <property type="match status" value="1"/>
</dbReference>
<dbReference type="PANTHER" id="PTHR18895:SF74">
    <property type="entry name" value="MTRF1L RELEASE FACTOR GLUTAMINE METHYLTRANSFERASE"/>
    <property type="match status" value="1"/>
</dbReference>
<evidence type="ECO:0000256" key="5">
    <source>
        <dbReference type="HAMAP-Rule" id="MF_02126"/>
    </source>
</evidence>
<feature type="binding site" evidence="5">
    <location>
        <position position="185"/>
    </location>
    <ligand>
        <name>S-adenosyl-L-methionine</name>
        <dbReference type="ChEBI" id="CHEBI:59789"/>
    </ligand>
</feature>
<dbReference type="InterPro" id="IPR029063">
    <property type="entry name" value="SAM-dependent_MTases_sf"/>
</dbReference>
<name>A0A1H3R9W4_9ACTN</name>
<dbReference type="Gene3D" id="3.40.50.150">
    <property type="entry name" value="Vaccinia Virus protein VP39"/>
    <property type="match status" value="1"/>
</dbReference>
<dbReference type="InterPro" id="IPR007848">
    <property type="entry name" value="Small_mtfrase_dom"/>
</dbReference>
<feature type="domain" description="Methyltransferase small" evidence="6">
    <location>
        <begin position="111"/>
        <end position="189"/>
    </location>
</feature>
<dbReference type="InterPro" id="IPR004556">
    <property type="entry name" value="HemK-like"/>
</dbReference>
<reference evidence="9" key="1">
    <citation type="submission" date="2016-10" db="EMBL/GenBank/DDBJ databases">
        <authorList>
            <person name="Varghese N."/>
            <person name="Submissions S."/>
        </authorList>
    </citation>
    <scope>NUCLEOTIDE SEQUENCE [LARGE SCALE GENOMIC DNA]</scope>
    <source>
        <strain evidence="9">DSM 44718</strain>
    </source>
</reference>
<accession>A0A1H3R9W4</accession>
<comment type="function">
    <text evidence="5">Methylates the class 1 translation termination release factors RF1/PrfA and RF2/PrfB on the glutamine residue of the universally conserved GGQ motif.</text>
</comment>
<evidence type="ECO:0000313" key="9">
    <source>
        <dbReference type="Proteomes" id="UP000199632"/>
    </source>
</evidence>